<sequence length="112" mass="12748">MMSRQSDEPSKLPLHRIREPVMVHDSDVDEEEDYEPESHEEEDEQSHIGRFNGRGQQDASQVRFRTPTRKPSTPIRKSTGNVPFSSRTGVRQVSIDPKSGQGARTSTRDTKN</sequence>
<dbReference type="AlphaFoldDB" id="A0A0C9TME1"/>
<feature type="compositionally biased region" description="Basic and acidic residues" evidence="1">
    <location>
        <begin position="1"/>
        <end position="26"/>
    </location>
</feature>
<feature type="compositionally biased region" description="Acidic residues" evidence="1">
    <location>
        <begin position="27"/>
        <end position="44"/>
    </location>
</feature>
<dbReference type="HOGENOM" id="CLU_2306949_0_0_1"/>
<evidence type="ECO:0000313" key="3">
    <source>
        <dbReference type="Proteomes" id="UP000053647"/>
    </source>
</evidence>
<feature type="region of interest" description="Disordered" evidence="1">
    <location>
        <begin position="1"/>
        <end position="112"/>
    </location>
</feature>
<protein>
    <submittedName>
        <fullName evidence="2">Uncharacterized protein</fullName>
    </submittedName>
</protein>
<accession>A0A0C9TME1</accession>
<keyword evidence="3" id="KW-1185">Reference proteome</keyword>
<reference evidence="2 3" key="1">
    <citation type="submission" date="2014-06" db="EMBL/GenBank/DDBJ databases">
        <authorList>
            <consortium name="DOE Joint Genome Institute"/>
            <person name="Kuo A."/>
            <person name="Kohler A."/>
            <person name="Nagy L.G."/>
            <person name="Floudas D."/>
            <person name="Copeland A."/>
            <person name="Barry K.W."/>
            <person name="Cichocki N."/>
            <person name="Veneault-Fourrey C."/>
            <person name="LaButti K."/>
            <person name="Lindquist E.A."/>
            <person name="Lipzen A."/>
            <person name="Lundell T."/>
            <person name="Morin E."/>
            <person name="Murat C."/>
            <person name="Sun H."/>
            <person name="Tunlid A."/>
            <person name="Henrissat B."/>
            <person name="Grigoriev I.V."/>
            <person name="Hibbett D.S."/>
            <person name="Martin F."/>
            <person name="Nordberg H.P."/>
            <person name="Cantor M.N."/>
            <person name="Hua S.X."/>
        </authorList>
    </citation>
    <scope>NUCLEOTIDE SEQUENCE [LARGE SCALE GENOMIC DNA]</scope>
    <source>
        <strain evidence="2 3">ATCC 200175</strain>
    </source>
</reference>
<evidence type="ECO:0000313" key="2">
    <source>
        <dbReference type="EMBL" id="KIJ11743.1"/>
    </source>
</evidence>
<dbReference type="Proteomes" id="UP000053647">
    <property type="component" value="Unassembled WGS sequence"/>
</dbReference>
<dbReference type="EMBL" id="KN819374">
    <property type="protein sequence ID" value="KIJ11743.1"/>
    <property type="molecule type" value="Genomic_DNA"/>
</dbReference>
<gene>
    <name evidence="2" type="ORF">PAXINDRAFT_171690</name>
</gene>
<organism evidence="2 3">
    <name type="scientific">Paxillus involutus ATCC 200175</name>
    <dbReference type="NCBI Taxonomy" id="664439"/>
    <lineage>
        <taxon>Eukaryota</taxon>
        <taxon>Fungi</taxon>
        <taxon>Dikarya</taxon>
        <taxon>Basidiomycota</taxon>
        <taxon>Agaricomycotina</taxon>
        <taxon>Agaricomycetes</taxon>
        <taxon>Agaricomycetidae</taxon>
        <taxon>Boletales</taxon>
        <taxon>Paxilineae</taxon>
        <taxon>Paxillaceae</taxon>
        <taxon>Paxillus</taxon>
    </lineage>
</organism>
<reference evidence="3" key="2">
    <citation type="submission" date="2015-01" db="EMBL/GenBank/DDBJ databases">
        <title>Evolutionary Origins and Diversification of the Mycorrhizal Mutualists.</title>
        <authorList>
            <consortium name="DOE Joint Genome Institute"/>
            <consortium name="Mycorrhizal Genomics Consortium"/>
            <person name="Kohler A."/>
            <person name="Kuo A."/>
            <person name="Nagy L.G."/>
            <person name="Floudas D."/>
            <person name="Copeland A."/>
            <person name="Barry K.W."/>
            <person name="Cichocki N."/>
            <person name="Veneault-Fourrey C."/>
            <person name="LaButti K."/>
            <person name="Lindquist E.A."/>
            <person name="Lipzen A."/>
            <person name="Lundell T."/>
            <person name="Morin E."/>
            <person name="Murat C."/>
            <person name="Riley R."/>
            <person name="Ohm R."/>
            <person name="Sun H."/>
            <person name="Tunlid A."/>
            <person name="Henrissat B."/>
            <person name="Grigoriev I.V."/>
            <person name="Hibbett D.S."/>
            <person name="Martin F."/>
        </authorList>
    </citation>
    <scope>NUCLEOTIDE SEQUENCE [LARGE SCALE GENOMIC DNA]</scope>
    <source>
        <strain evidence="3">ATCC 200175</strain>
    </source>
</reference>
<feature type="compositionally biased region" description="Polar residues" evidence="1">
    <location>
        <begin position="69"/>
        <end position="91"/>
    </location>
</feature>
<proteinExistence type="predicted"/>
<name>A0A0C9TME1_PAXIN</name>
<dbReference type="OrthoDB" id="2690840at2759"/>
<evidence type="ECO:0000256" key="1">
    <source>
        <dbReference type="SAM" id="MobiDB-lite"/>
    </source>
</evidence>